<feature type="transmembrane region" description="Helical" evidence="4">
    <location>
        <begin position="232"/>
        <end position="252"/>
    </location>
</feature>
<proteinExistence type="inferred from homology"/>
<dbReference type="PANTHER" id="PTHR10414">
    <property type="entry name" value="ETHANOLAMINEPHOSPHOTRANSFERASE"/>
    <property type="match status" value="1"/>
</dbReference>
<dbReference type="EMBL" id="JACGWK010000001">
    <property type="protein sequence ID" value="KAL0380694.1"/>
    <property type="molecule type" value="Genomic_DNA"/>
</dbReference>
<evidence type="ECO:0000256" key="2">
    <source>
        <dbReference type="ARBA" id="ARBA00010441"/>
    </source>
</evidence>
<dbReference type="InterPro" id="IPR014472">
    <property type="entry name" value="CHOPT"/>
</dbReference>
<protein>
    <submittedName>
        <fullName evidence="5">Choline/ethanolaminephosphotransferase 2</fullName>
    </submittedName>
</protein>
<dbReference type="GO" id="GO:0016020">
    <property type="term" value="C:membrane"/>
    <property type="evidence" value="ECO:0007669"/>
    <property type="project" value="UniProtKB-SubCell"/>
</dbReference>
<feature type="transmembrane region" description="Helical" evidence="4">
    <location>
        <begin position="264"/>
        <end position="285"/>
    </location>
</feature>
<reference evidence="5" key="1">
    <citation type="submission" date="2020-06" db="EMBL/GenBank/DDBJ databases">
        <authorList>
            <person name="Li T."/>
            <person name="Hu X."/>
            <person name="Zhang T."/>
            <person name="Song X."/>
            <person name="Zhang H."/>
            <person name="Dai N."/>
            <person name="Sheng W."/>
            <person name="Hou X."/>
            <person name="Wei L."/>
        </authorList>
    </citation>
    <scope>NUCLEOTIDE SEQUENCE</scope>
    <source>
        <strain evidence="5">G01</strain>
        <tissue evidence="5">Leaf</tissue>
    </source>
</reference>
<evidence type="ECO:0000256" key="3">
    <source>
        <dbReference type="ARBA" id="ARBA00023136"/>
    </source>
</evidence>
<feature type="transmembrane region" description="Helical" evidence="4">
    <location>
        <begin position="328"/>
        <end position="345"/>
    </location>
</feature>
<feature type="transmembrane region" description="Helical" evidence="4">
    <location>
        <begin position="297"/>
        <end position="316"/>
    </location>
</feature>
<gene>
    <name evidence="5" type="ORF">Sangu_0133700</name>
</gene>
<reference evidence="5" key="2">
    <citation type="journal article" date="2024" name="Plant">
        <title>Genomic evolution and insights into agronomic trait innovations of Sesamum species.</title>
        <authorList>
            <person name="Miao H."/>
            <person name="Wang L."/>
            <person name="Qu L."/>
            <person name="Liu H."/>
            <person name="Sun Y."/>
            <person name="Le M."/>
            <person name="Wang Q."/>
            <person name="Wei S."/>
            <person name="Zheng Y."/>
            <person name="Lin W."/>
            <person name="Duan Y."/>
            <person name="Cao H."/>
            <person name="Xiong S."/>
            <person name="Wang X."/>
            <person name="Wei L."/>
            <person name="Li C."/>
            <person name="Ma Q."/>
            <person name="Ju M."/>
            <person name="Zhao R."/>
            <person name="Li G."/>
            <person name="Mu C."/>
            <person name="Tian Q."/>
            <person name="Mei H."/>
            <person name="Zhang T."/>
            <person name="Gao T."/>
            <person name="Zhang H."/>
        </authorList>
    </citation>
    <scope>NUCLEOTIDE SEQUENCE</scope>
    <source>
        <strain evidence="5">G01</strain>
    </source>
</reference>
<dbReference type="GO" id="GO:0008610">
    <property type="term" value="P:lipid biosynthetic process"/>
    <property type="evidence" value="ECO:0007669"/>
    <property type="project" value="UniProtKB-ARBA"/>
</dbReference>
<evidence type="ECO:0000256" key="4">
    <source>
        <dbReference type="SAM" id="Phobius"/>
    </source>
</evidence>
<evidence type="ECO:0000256" key="1">
    <source>
        <dbReference type="ARBA" id="ARBA00004370"/>
    </source>
</evidence>
<accession>A0AAW2RKW7</accession>
<sequence>MGYIGAHGAAALHKHKYSGVDNSVLSQNMCCSLFGLAVSIYSLFGCHYSYRINVFGYICIAWIYIFTSTGFTSSKMGAFCPRITALLISILTVILNYVAASTQLQDVMLLDVRLSPWPLGAQQCVEYFLVLVISAVPFYCATWNSAEWWAQQFGKSIPFLNWIPFVKDMTMYKAALFLMIIFAVIPTISCKALVSFRIIFSAIVNLNGSKETVLLGSVHNVYKVVQARKGSMLLALAMLYPFVVLLSGVLVWDYLSPSDLMGNYPHLVIVGIGLAFGFLVGRLILAHLCDEPKGLKTNMCMSLFYLPFAIANALTARLNEGVPLVDEFWILLGFVAYTVVLYLHFATSVVHEITTALGFTASANSSSTEQFVAGNFNFAIMSSYGAYQLKFLAERS</sequence>
<keyword evidence="3 4" id="KW-0472">Membrane</keyword>
<evidence type="ECO:0000313" key="5">
    <source>
        <dbReference type="EMBL" id="KAL0380694.1"/>
    </source>
</evidence>
<keyword evidence="4" id="KW-1133">Transmembrane helix</keyword>
<feature type="transmembrane region" description="Helical" evidence="4">
    <location>
        <begin position="79"/>
        <end position="100"/>
    </location>
</feature>
<comment type="caution">
    <text evidence="5">The sequence shown here is derived from an EMBL/GenBank/DDBJ whole genome shotgun (WGS) entry which is preliminary data.</text>
</comment>
<comment type="subcellular location">
    <subcellularLocation>
        <location evidence="1">Membrane</location>
    </subcellularLocation>
</comment>
<feature type="transmembrane region" description="Helical" evidence="4">
    <location>
        <begin position="174"/>
        <end position="200"/>
    </location>
</feature>
<keyword evidence="4" id="KW-0812">Transmembrane</keyword>
<feature type="transmembrane region" description="Helical" evidence="4">
    <location>
        <begin position="24"/>
        <end position="44"/>
    </location>
</feature>
<organism evidence="5">
    <name type="scientific">Sesamum angustifolium</name>
    <dbReference type="NCBI Taxonomy" id="2727405"/>
    <lineage>
        <taxon>Eukaryota</taxon>
        <taxon>Viridiplantae</taxon>
        <taxon>Streptophyta</taxon>
        <taxon>Embryophyta</taxon>
        <taxon>Tracheophyta</taxon>
        <taxon>Spermatophyta</taxon>
        <taxon>Magnoliopsida</taxon>
        <taxon>eudicotyledons</taxon>
        <taxon>Gunneridae</taxon>
        <taxon>Pentapetalae</taxon>
        <taxon>asterids</taxon>
        <taxon>lamiids</taxon>
        <taxon>Lamiales</taxon>
        <taxon>Pedaliaceae</taxon>
        <taxon>Sesamum</taxon>
    </lineage>
</organism>
<comment type="similarity">
    <text evidence="2">Belongs to the CDP-alcohol phosphatidyltransferase class-I family.</text>
</comment>
<dbReference type="AlphaFoldDB" id="A0AAW2RKW7"/>
<dbReference type="PANTHER" id="PTHR10414:SF37">
    <property type="entry name" value="BB IN A BOXCAR, ISOFORM C"/>
    <property type="match status" value="1"/>
</dbReference>
<feature type="transmembrane region" description="Helical" evidence="4">
    <location>
        <begin position="50"/>
        <end position="67"/>
    </location>
</feature>
<name>A0AAW2RKW7_9LAMI</name>